<keyword evidence="2" id="KW-0689">Ribosomal protein</keyword>
<sequence length="69" mass="8004">MAGLEVIVHGYGMRALEYALTDFKRKVSTSGLMNEIRSRRFFRSSSLIRKQKKAVKREKSKKNGVDSRR</sequence>
<protein>
    <recommendedName>
        <fullName evidence="5">30S ribosomal protein S21</fullName>
    </recommendedName>
</protein>
<proteinExistence type="inferred from homology"/>
<comment type="caution">
    <text evidence="4">The sequence shown here is derived from an EMBL/GenBank/DDBJ whole genome shotgun (WGS) entry which is preliminary data.</text>
</comment>
<dbReference type="GO" id="GO:0003735">
    <property type="term" value="F:structural constituent of ribosome"/>
    <property type="evidence" value="ECO:0007669"/>
    <property type="project" value="InterPro"/>
</dbReference>
<dbReference type="Pfam" id="PF01165">
    <property type="entry name" value="Ribosomal_S21"/>
    <property type="match status" value="1"/>
</dbReference>
<dbReference type="InterPro" id="IPR038380">
    <property type="entry name" value="Ribosomal_bS21_sf"/>
</dbReference>
<comment type="similarity">
    <text evidence="1">Belongs to the bacterial ribosomal protein bS21 family.</text>
</comment>
<dbReference type="Gene3D" id="1.20.5.1150">
    <property type="entry name" value="Ribosomal protein S8"/>
    <property type="match status" value="1"/>
</dbReference>
<reference evidence="4" key="1">
    <citation type="journal article" date="2015" name="Nature">
        <title>Complex archaea that bridge the gap between prokaryotes and eukaryotes.</title>
        <authorList>
            <person name="Spang A."/>
            <person name="Saw J.H."/>
            <person name="Jorgensen S.L."/>
            <person name="Zaremba-Niedzwiedzka K."/>
            <person name="Martijn J."/>
            <person name="Lind A.E."/>
            <person name="van Eijk R."/>
            <person name="Schleper C."/>
            <person name="Guy L."/>
            <person name="Ettema T.J."/>
        </authorList>
    </citation>
    <scope>NUCLEOTIDE SEQUENCE</scope>
</reference>
<gene>
    <name evidence="4" type="ORF">LCGC14_1258940</name>
</gene>
<organism evidence="4">
    <name type="scientific">marine sediment metagenome</name>
    <dbReference type="NCBI Taxonomy" id="412755"/>
    <lineage>
        <taxon>unclassified sequences</taxon>
        <taxon>metagenomes</taxon>
        <taxon>ecological metagenomes</taxon>
    </lineage>
</organism>
<accession>A0A0F9L1A8</accession>
<evidence type="ECO:0000256" key="2">
    <source>
        <dbReference type="ARBA" id="ARBA00022980"/>
    </source>
</evidence>
<dbReference type="InterPro" id="IPR001911">
    <property type="entry name" value="Ribosomal_bS21"/>
</dbReference>
<dbReference type="GO" id="GO:1990904">
    <property type="term" value="C:ribonucleoprotein complex"/>
    <property type="evidence" value="ECO:0007669"/>
    <property type="project" value="UniProtKB-KW"/>
</dbReference>
<dbReference type="EMBL" id="LAZR01006960">
    <property type="protein sequence ID" value="KKM88419.1"/>
    <property type="molecule type" value="Genomic_DNA"/>
</dbReference>
<evidence type="ECO:0000256" key="3">
    <source>
        <dbReference type="ARBA" id="ARBA00023274"/>
    </source>
</evidence>
<evidence type="ECO:0008006" key="5">
    <source>
        <dbReference type="Google" id="ProtNLM"/>
    </source>
</evidence>
<evidence type="ECO:0000313" key="4">
    <source>
        <dbReference type="EMBL" id="KKM88419.1"/>
    </source>
</evidence>
<evidence type="ECO:0000256" key="1">
    <source>
        <dbReference type="ARBA" id="ARBA00006640"/>
    </source>
</evidence>
<keyword evidence="3" id="KW-0687">Ribonucleoprotein</keyword>
<name>A0A0F9L1A8_9ZZZZ</name>
<dbReference type="AlphaFoldDB" id="A0A0F9L1A8"/>
<dbReference type="GO" id="GO:0006412">
    <property type="term" value="P:translation"/>
    <property type="evidence" value="ECO:0007669"/>
    <property type="project" value="InterPro"/>
</dbReference>
<dbReference type="GO" id="GO:0005840">
    <property type="term" value="C:ribosome"/>
    <property type="evidence" value="ECO:0007669"/>
    <property type="project" value="UniProtKB-KW"/>
</dbReference>